<dbReference type="EMBL" id="PIUM01000008">
    <property type="protein sequence ID" value="PKU24797.1"/>
    <property type="molecule type" value="Genomic_DNA"/>
</dbReference>
<name>A0A2N3PWL7_9PROT</name>
<keyword evidence="1" id="KW-0533">Nickel</keyword>
<evidence type="ECO:0000313" key="2">
    <source>
        <dbReference type="EMBL" id="PKU24797.1"/>
    </source>
</evidence>
<dbReference type="RefSeq" id="WP_101250340.1">
    <property type="nucleotide sequence ID" value="NZ_PIUM01000008.1"/>
</dbReference>
<sequence>MTLHGHFDIVGGISGDMALGTLLDALPELEAPLRADLHACGILDHVALEIETANVMGLRVRRAKVTVRDGAPPTRHWHDIRTFLETANCHSEIRDHAIAIFTHLAEAESVCHGVDVEHVHFHEVADWDSLADILGAASLIVRSDIKSWSCSALPIGSGTVMSAHGILPVPAPATVELLKGFVLKSDDELGERVTPTGAAILRHLVIEPMAKPPSGRLMATGTGAGERRLKRYPNILRLLVTDRPEAGVGDMVTRLSFEIDDMTPEELSVALDRIRAHSSIVDAGYQVGIGKKGRMRFSVDVLVASEHTEEAIALCFTETATIGLRVDDQLRRVLRRLDGPPGVKRVARPGGNTAKIESDVVATVPTLKARRRNSDAVERNEP</sequence>
<dbReference type="PANTHER" id="PTHR36566">
    <property type="entry name" value="NICKEL INSERTION PROTEIN-RELATED"/>
    <property type="match status" value="1"/>
</dbReference>
<organism evidence="2 3">
    <name type="scientific">Telmatospirillum siberiense</name>
    <dbReference type="NCBI Taxonomy" id="382514"/>
    <lineage>
        <taxon>Bacteria</taxon>
        <taxon>Pseudomonadati</taxon>
        <taxon>Pseudomonadota</taxon>
        <taxon>Alphaproteobacteria</taxon>
        <taxon>Rhodospirillales</taxon>
        <taxon>Rhodospirillaceae</taxon>
        <taxon>Telmatospirillum</taxon>
    </lineage>
</organism>
<dbReference type="Proteomes" id="UP000233293">
    <property type="component" value="Unassembled WGS sequence"/>
</dbReference>
<keyword evidence="3" id="KW-1185">Reference proteome</keyword>
<protein>
    <recommendedName>
        <fullName evidence="4">LarC family nickel insertion protein</fullName>
    </recommendedName>
</protein>
<dbReference type="PANTHER" id="PTHR36566:SF1">
    <property type="entry name" value="PYRIDINIUM-3,5-BISTHIOCARBOXYLIC ACID MONONUCLEOTIDE NICKEL INSERTION PROTEIN"/>
    <property type="match status" value="1"/>
</dbReference>
<gene>
    <name evidence="2" type="ORF">CWS72_09405</name>
</gene>
<dbReference type="AlphaFoldDB" id="A0A2N3PWL7"/>
<evidence type="ECO:0000256" key="1">
    <source>
        <dbReference type="ARBA" id="ARBA00022596"/>
    </source>
</evidence>
<accession>A0A2N3PWL7</accession>
<comment type="caution">
    <text evidence="2">The sequence shown here is derived from an EMBL/GenBank/DDBJ whole genome shotgun (WGS) entry which is preliminary data.</text>
</comment>
<dbReference type="InterPro" id="IPR002822">
    <property type="entry name" value="Ni_insertion"/>
</dbReference>
<proteinExistence type="predicted"/>
<evidence type="ECO:0000313" key="3">
    <source>
        <dbReference type="Proteomes" id="UP000233293"/>
    </source>
</evidence>
<dbReference type="OrthoDB" id="9765625at2"/>
<evidence type="ECO:0008006" key="4">
    <source>
        <dbReference type="Google" id="ProtNLM"/>
    </source>
</evidence>
<dbReference type="Pfam" id="PF01969">
    <property type="entry name" value="Ni_insertion"/>
    <property type="match status" value="1"/>
</dbReference>
<dbReference type="Gene3D" id="3.30.70.1380">
    <property type="entry name" value="Transcriptional regulatory protein pf0864 domain like"/>
    <property type="match status" value="1"/>
</dbReference>
<reference evidence="3" key="1">
    <citation type="submission" date="2017-12" db="EMBL/GenBank/DDBJ databases">
        <title>Draft genome sequence of Telmatospirillum siberiense 26-4b1T, an acidotolerant peatland alphaproteobacterium potentially involved in sulfur cycling.</title>
        <authorList>
            <person name="Hausmann B."/>
            <person name="Pjevac P."/>
            <person name="Schreck K."/>
            <person name="Herbold C.W."/>
            <person name="Daims H."/>
            <person name="Wagner M."/>
            <person name="Pester M."/>
            <person name="Loy A."/>
        </authorList>
    </citation>
    <scope>NUCLEOTIDE SEQUENCE [LARGE SCALE GENOMIC DNA]</scope>
    <source>
        <strain evidence="3">26-4b1</strain>
    </source>
</reference>